<proteinExistence type="predicted"/>
<sequence length="407" mass="39995">MTLGLLGLPLTLAIRFPLLSRHEPDGTCDNGTPCGGTSGTTCATCIAAPPAGSYLLPVPGFCGDGSVCPIVGAMCQIDASTCSSTPPPTPPTIAPGFCTDKASCSPLGSTCPSDKSICSIAPTPPASTGFCSDGSSCTIGAVCTVGILGPCSASPPLVPAPETTCPDGSIVVPPATCPPVASGKCTDGNSCKIGDMCLATAGGGSCSAIPPPGTGMTCSDGSKVTPPAICPSPATVGACPDKSICKIGDTCSATAGGGACSPPPPTADTICPDGSKIKSPATCTPPTADITCPDGSKVKPPAICTPPTTTGFCSDGSPCKIGDMCSASAGGGSCAPKLADITCPTGPKSYLQRNVQCAQLDTQARHHLNAQSFVTTGNQSLIQKYALPAHPTTPERRLCAPGNAKME</sequence>
<organism evidence="1 2">
    <name type="scientific">Oculimacula yallundae</name>
    <dbReference type="NCBI Taxonomy" id="86028"/>
    <lineage>
        <taxon>Eukaryota</taxon>
        <taxon>Fungi</taxon>
        <taxon>Dikarya</taxon>
        <taxon>Ascomycota</taxon>
        <taxon>Pezizomycotina</taxon>
        <taxon>Leotiomycetes</taxon>
        <taxon>Helotiales</taxon>
        <taxon>Ploettnerulaceae</taxon>
        <taxon>Oculimacula</taxon>
    </lineage>
</organism>
<gene>
    <name evidence="1" type="ORF">VTL71DRAFT_7695</name>
</gene>
<dbReference type="EMBL" id="JAZHXI010000019">
    <property type="protein sequence ID" value="KAL2061422.1"/>
    <property type="molecule type" value="Genomic_DNA"/>
</dbReference>
<accession>A0ABR4BUY5</accession>
<evidence type="ECO:0008006" key="3">
    <source>
        <dbReference type="Google" id="ProtNLM"/>
    </source>
</evidence>
<evidence type="ECO:0000313" key="1">
    <source>
        <dbReference type="EMBL" id="KAL2061422.1"/>
    </source>
</evidence>
<name>A0ABR4BUY5_9HELO</name>
<reference evidence="1 2" key="1">
    <citation type="journal article" date="2024" name="Commun. Biol.">
        <title>Comparative genomic analysis of thermophilic fungi reveals convergent evolutionary adaptations and gene losses.</title>
        <authorList>
            <person name="Steindorff A.S."/>
            <person name="Aguilar-Pontes M.V."/>
            <person name="Robinson A.J."/>
            <person name="Andreopoulos B."/>
            <person name="LaButti K."/>
            <person name="Kuo A."/>
            <person name="Mondo S."/>
            <person name="Riley R."/>
            <person name="Otillar R."/>
            <person name="Haridas S."/>
            <person name="Lipzen A."/>
            <person name="Grimwood J."/>
            <person name="Schmutz J."/>
            <person name="Clum A."/>
            <person name="Reid I.D."/>
            <person name="Moisan M.C."/>
            <person name="Butler G."/>
            <person name="Nguyen T.T.M."/>
            <person name="Dewar K."/>
            <person name="Conant G."/>
            <person name="Drula E."/>
            <person name="Henrissat B."/>
            <person name="Hansel C."/>
            <person name="Singer S."/>
            <person name="Hutchinson M.I."/>
            <person name="de Vries R.P."/>
            <person name="Natvig D.O."/>
            <person name="Powell A.J."/>
            <person name="Tsang A."/>
            <person name="Grigoriev I.V."/>
        </authorList>
    </citation>
    <scope>NUCLEOTIDE SEQUENCE [LARGE SCALE GENOMIC DNA]</scope>
    <source>
        <strain evidence="1 2">CBS 494.80</strain>
    </source>
</reference>
<dbReference type="Proteomes" id="UP001595075">
    <property type="component" value="Unassembled WGS sequence"/>
</dbReference>
<protein>
    <recommendedName>
        <fullName evidence="3">IGFBP N-terminal domain-containing protein</fullName>
    </recommendedName>
</protein>
<keyword evidence="2" id="KW-1185">Reference proteome</keyword>
<comment type="caution">
    <text evidence="1">The sequence shown here is derived from an EMBL/GenBank/DDBJ whole genome shotgun (WGS) entry which is preliminary data.</text>
</comment>
<evidence type="ECO:0000313" key="2">
    <source>
        <dbReference type="Proteomes" id="UP001595075"/>
    </source>
</evidence>